<dbReference type="GO" id="GO:0005737">
    <property type="term" value="C:cytoplasm"/>
    <property type="evidence" value="ECO:0007669"/>
    <property type="project" value="TreeGrafter"/>
</dbReference>
<dbReference type="CDD" id="cd09603">
    <property type="entry name" value="M1_APN_like"/>
    <property type="match status" value="1"/>
</dbReference>
<dbReference type="Pfam" id="PF01433">
    <property type="entry name" value="Peptidase_M1"/>
    <property type="match status" value="1"/>
</dbReference>
<dbReference type="InterPro" id="IPR042097">
    <property type="entry name" value="Aminopeptidase_N-like_N_sf"/>
</dbReference>
<dbReference type="PANTHER" id="PTHR11533:SF174">
    <property type="entry name" value="PUROMYCIN-SENSITIVE AMINOPEPTIDASE-RELATED"/>
    <property type="match status" value="1"/>
</dbReference>
<evidence type="ECO:0000259" key="3">
    <source>
        <dbReference type="Pfam" id="PF01433"/>
    </source>
</evidence>
<keyword evidence="6" id="KW-1185">Reference proteome</keyword>
<dbReference type="InterPro" id="IPR027268">
    <property type="entry name" value="Peptidase_M4/M1_CTD_sf"/>
</dbReference>
<dbReference type="EMBL" id="JAAKZY010000105">
    <property type="protein sequence ID" value="NGO11477.1"/>
    <property type="molecule type" value="Genomic_DNA"/>
</dbReference>
<dbReference type="SUPFAM" id="SSF63737">
    <property type="entry name" value="Leukotriene A4 hydrolase N-terminal domain"/>
    <property type="match status" value="1"/>
</dbReference>
<protein>
    <submittedName>
        <fullName evidence="5">M1 family metallopeptidase</fullName>
    </submittedName>
</protein>
<dbReference type="GO" id="GO:0005615">
    <property type="term" value="C:extracellular space"/>
    <property type="evidence" value="ECO:0007669"/>
    <property type="project" value="TreeGrafter"/>
</dbReference>
<evidence type="ECO:0000313" key="6">
    <source>
        <dbReference type="Proteomes" id="UP000472335"/>
    </source>
</evidence>
<keyword evidence="2" id="KW-0732">Signal</keyword>
<evidence type="ECO:0000259" key="4">
    <source>
        <dbReference type="Pfam" id="PF17900"/>
    </source>
</evidence>
<dbReference type="PANTHER" id="PTHR11533">
    <property type="entry name" value="PROTEASE M1 ZINC METALLOPROTEASE"/>
    <property type="match status" value="1"/>
</dbReference>
<reference evidence="5 6" key="1">
    <citation type="submission" date="2020-02" db="EMBL/GenBank/DDBJ databases">
        <title>Whole-genome analyses of novel actinobacteria.</title>
        <authorList>
            <person name="Sahin N."/>
            <person name="Gencbay T."/>
        </authorList>
    </citation>
    <scope>NUCLEOTIDE SEQUENCE [LARGE SCALE GENOMIC DNA]</scope>
    <source>
        <strain evidence="5 6">HC44</strain>
    </source>
</reference>
<dbReference type="Gene3D" id="1.10.390.10">
    <property type="entry name" value="Neutral Protease Domain 2"/>
    <property type="match status" value="1"/>
</dbReference>
<evidence type="ECO:0000256" key="2">
    <source>
        <dbReference type="SAM" id="SignalP"/>
    </source>
</evidence>
<organism evidence="5 6">
    <name type="scientific">Streptomyces scabichelini</name>
    <dbReference type="NCBI Taxonomy" id="2711217"/>
    <lineage>
        <taxon>Bacteria</taxon>
        <taxon>Bacillati</taxon>
        <taxon>Actinomycetota</taxon>
        <taxon>Actinomycetes</taxon>
        <taxon>Kitasatosporales</taxon>
        <taxon>Streptomycetaceae</taxon>
        <taxon>Streptomyces</taxon>
    </lineage>
</organism>
<accession>A0A6G4VCD2</accession>
<comment type="caution">
    <text evidence="5">The sequence shown here is derived from an EMBL/GenBank/DDBJ whole genome shotgun (WGS) entry which is preliminary data.</text>
</comment>
<dbReference type="Pfam" id="PF17900">
    <property type="entry name" value="Peptidase_M1_N"/>
    <property type="match status" value="1"/>
</dbReference>
<feature type="domain" description="Peptidase M1 membrane alanine aminopeptidase" evidence="3">
    <location>
        <begin position="310"/>
        <end position="474"/>
    </location>
</feature>
<dbReference type="InterPro" id="IPR045357">
    <property type="entry name" value="Aminopeptidase_N-like_N"/>
</dbReference>
<dbReference type="GO" id="GO:0008270">
    <property type="term" value="F:zinc ion binding"/>
    <property type="evidence" value="ECO:0007669"/>
    <property type="project" value="InterPro"/>
</dbReference>
<evidence type="ECO:0000256" key="1">
    <source>
        <dbReference type="SAM" id="MobiDB-lite"/>
    </source>
</evidence>
<dbReference type="InterPro" id="IPR050344">
    <property type="entry name" value="Peptidase_M1_aminopeptidases"/>
</dbReference>
<dbReference type="PROSITE" id="PS51257">
    <property type="entry name" value="PROKAR_LIPOPROTEIN"/>
    <property type="match status" value="1"/>
</dbReference>
<dbReference type="Gene3D" id="2.60.40.1730">
    <property type="entry name" value="tricorn interacting facor f3 domain"/>
    <property type="match status" value="1"/>
</dbReference>
<name>A0A6G4VCD2_9ACTN</name>
<dbReference type="Proteomes" id="UP000472335">
    <property type="component" value="Unassembled WGS sequence"/>
</dbReference>
<dbReference type="GO" id="GO:0070006">
    <property type="term" value="F:metalloaminopeptidase activity"/>
    <property type="evidence" value="ECO:0007669"/>
    <property type="project" value="TreeGrafter"/>
</dbReference>
<feature type="chain" id="PRO_5039676230" evidence="2">
    <location>
        <begin position="20"/>
        <end position="488"/>
    </location>
</feature>
<feature type="signal peptide" evidence="2">
    <location>
        <begin position="1"/>
        <end position="19"/>
    </location>
</feature>
<evidence type="ECO:0000313" key="5">
    <source>
        <dbReference type="EMBL" id="NGO11477.1"/>
    </source>
</evidence>
<dbReference type="RefSeq" id="WP_165263837.1">
    <property type="nucleotide sequence ID" value="NZ_JAAKZY010000105.1"/>
</dbReference>
<sequence length="488" mass="53378">MTRHSKHTFLTVAPAGATALVLFGLTACTDVAPVGMATTTGARPGAAGLGDTLHPGLGNGGYQVDRYDLDMRFTGDLKEYTATTTLRGRATQALSRFNLDLAGPEVRDVTVDGRKARWSQSGQEVRVTPRTALPDGGEFTVRVTVGARVSSEPGRGLFRDKGFVQTLSQPSFAHRMAAFADHPAQKAPATITITAPSRMNSIANGELASVRRDGDFTMRRFENQEKLAPELIQIGVGPFTVVKRQGPDGLKLRHAIPSDQVNAVSPYVDKVIPEALSFVTKRLGPLPLRTYGLYLTPLGGGLETQSLTVMGTEEFSEEGMSMHVDSIATHEMAHEYFGNSVSPRRWSDAWLNEGHATFYEYLWDEEKYGISMEERLREAHQEASSKLRKEGPVAAPRREGFEPHPEMAPYGWGIYEGGALALYALRHEVGAATFQRIERAWVSKHRDGTASTADFIALASAEAGRDLEPFMRTWLYSEKLPALPGTAR</sequence>
<proteinExistence type="predicted"/>
<gene>
    <name evidence="5" type="ORF">G5C60_28720</name>
</gene>
<feature type="domain" description="Aminopeptidase N-like N-terminal" evidence="4">
    <location>
        <begin position="65"/>
        <end position="225"/>
    </location>
</feature>
<dbReference type="GO" id="GO:0042277">
    <property type="term" value="F:peptide binding"/>
    <property type="evidence" value="ECO:0007669"/>
    <property type="project" value="TreeGrafter"/>
</dbReference>
<dbReference type="AlphaFoldDB" id="A0A6G4VCD2"/>
<feature type="region of interest" description="Disordered" evidence="1">
    <location>
        <begin position="381"/>
        <end position="402"/>
    </location>
</feature>
<dbReference type="GO" id="GO:0016020">
    <property type="term" value="C:membrane"/>
    <property type="evidence" value="ECO:0007669"/>
    <property type="project" value="TreeGrafter"/>
</dbReference>
<dbReference type="GO" id="GO:0043171">
    <property type="term" value="P:peptide catabolic process"/>
    <property type="evidence" value="ECO:0007669"/>
    <property type="project" value="TreeGrafter"/>
</dbReference>
<dbReference type="InterPro" id="IPR014782">
    <property type="entry name" value="Peptidase_M1_dom"/>
</dbReference>
<dbReference type="SUPFAM" id="SSF55486">
    <property type="entry name" value="Metalloproteases ('zincins'), catalytic domain"/>
    <property type="match status" value="1"/>
</dbReference>